<feature type="transmembrane region" description="Helical" evidence="1">
    <location>
        <begin position="64"/>
        <end position="81"/>
    </location>
</feature>
<gene>
    <name evidence="2" type="ORF">A2838_03110</name>
</gene>
<evidence type="ECO:0000313" key="3">
    <source>
        <dbReference type="Proteomes" id="UP000178107"/>
    </source>
</evidence>
<evidence type="ECO:0000256" key="1">
    <source>
        <dbReference type="SAM" id="Phobius"/>
    </source>
</evidence>
<organism evidence="2 3">
    <name type="scientific">Candidatus Zambryskibacteria bacterium RIFCSPHIGHO2_01_FULL_46_25</name>
    <dbReference type="NCBI Taxonomy" id="1802738"/>
    <lineage>
        <taxon>Bacteria</taxon>
        <taxon>Candidatus Zambryskiibacteriota</taxon>
    </lineage>
</organism>
<comment type="caution">
    <text evidence="2">The sequence shown here is derived from an EMBL/GenBank/DDBJ whole genome shotgun (WGS) entry which is preliminary data.</text>
</comment>
<evidence type="ECO:0000313" key="2">
    <source>
        <dbReference type="EMBL" id="OHA90677.1"/>
    </source>
</evidence>
<dbReference type="AlphaFoldDB" id="A0A1G2T057"/>
<dbReference type="Proteomes" id="UP000178107">
    <property type="component" value="Unassembled WGS sequence"/>
</dbReference>
<name>A0A1G2T057_9BACT</name>
<keyword evidence="1" id="KW-1133">Transmembrane helix</keyword>
<sequence length="124" mass="14058">MGVLFSGYLSGTKFFTETCAFNESCPYFYGYPACYFGFALFLILFLTSLMLIMGKVRFMKATKINTLFSGIGVLFSGYFAYPEVRGMFDGTFQSRFLGLSTCSYGFIFFALVFIISVCSIIRRR</sequence>
<proteinExistence type="predicted"/>
<dbReference type="EMBL" id="MHVH01000003">
    <property type="protein sequence ID" value="OHA90677.1"/>
    <property type="molecule type" value="Genomic_DNA"/>
</dbReference>
<accession>A0A1G2T057</accession>
<protein>
    <submittedName>
        <fullName evidence="2">Uncharacterized protein</fullName>
    </submittedName>
</protein>
<keyword evidence="1" id="KW-0812">Transmembrane</keyword>
<reference evidence="2 3" key="1">
    <citation type="journal article" date="2016" name="Nat. Commun.">
        <title>Thousands of microbial genomes shed light on interconnected biogeochemical processes in an aquifer system.</title>
        <authorList>
            <person name="Anantharaman K."/>
            <person name="Brown C.T."/>
            <person name="Hug L.A."/>
            <person name="Sharon I."/>
            <person name="Castelle C.J."/>
            <person name="Probst A.J."/>
            <person name="Thomas B.C."/>
            <person name="Singh A."/>
            <person name="Wilkins M.J."/>
            <person name="Karaoz U."/>
            <person name="Brodie E.L."/>
            <person name="Williams K.H."/>
            <person name="Hubbard S.S."/>
            <person name="Banfield J.F."/>
        </authorList>
    </citation>
    <scope>NUCLEOTIDE SEQUENCE [LARGE SCALE GENOMIC DNA]</scope>
</reference>
<feature type="transmembrane region" description="Helical" evidence="1">
    <location>
        <begin position="96"/>
        <end position="121"/>
    </location>
</feature>
<feature type="transmembrane region" description="Helical" evidence="1">
    <location>
        <begin position="29"/>
        <end position="52"/>
    </location>
</feature>
<keyword evidence="1" id="KW-0472">Membrane</keyword>